<keyword evidence="1" id="KW-0472">Membrane</keyword>
<evidence type="ECO:0000256" key="1">
    <source>
        <dbReference type="SAM" id="Phobius"/>
    </source>
</evidence>
<protein>
    <submittedName>
        <fullName evidence="2">Uncharacterized protein</fullName>
    </submittedName>
</protein>
<gene>
    <name evidence="2" type="ORF">B597_013490</name>
</gene>
<accession>A0A061JQC0</accession>
<dbReference type="HOGENOM" id="CLU_2754868_0_0_6"/>
<comment type="caution">
    <text evidence="2">The sequence shown here is derived from an EMBL/GenBank/DDBJ whole genome shotgun (WGS) entry which is preliminary data.</text>
</comment>
<dbReference type="AlphaFoldDB" id="A0A061JQC0"/>
<organism evidence="2 3">
    <name type="scientific">Stutzerimonas stutzeri KOS6</name>
    <dbReference type="NCBI Taxonomy" id="1218352"/>
    <lineage>
        <taxon>Bacteria</taxon>
        <taxon>Pseudomonadati</taxon>
        <taxon>Pseudomonadota</taxon>
        <taxon>Gammaproteobacteria</taxon>
        <taxon>Pseudomonadales</taxon>
        <taxon>Pseudomonadaceae</taxon>
        <taxon>Stutzerimonas</taxon>
    </lineage>
</organism>
<dbReference type="EMBL" id="AMCZ02000016">
    <property type="protein sequence ID" value="EWC40838.1"/>
    <property type="molecule type" value="Genomic_DNA"/>
</dbReference>
<evidence type="ECO:0000313" key="2">
    <source>
        <dbReference type="EMBL" id="EWC40838.1"/>
    </source>
</evidence>
<dbReference type="Proteomes" id="UP000026923">
    <property type="component" value="Unassembled WGS sequence"/>
</dbReference>
<name>A0A061JQC0_STUST</name>
<feature type="transmembrane region" description="Helical" evidence="1">
    <location>
        <begin position="41"/>
        <end position="59"/>
    </location>
</feature>
<dbReference type="RefSeq" id="WP_003296345.1">
    <property type="nucleotide sequence ID" value="NZ_KK020676.1"/>
</dbReference>
<reference evidence="2 3" key="1">
    <citation type="journal article" date="2013" name="Genome Announc.">
        <title>Draft Genome of the Nitrogen-Fixing Bacterium Pseudomonas stutzeri Strain KOS6 Isolated from Industrial Hydrocarbon Sludge.</title>
        <authorList>
            <person name="Grigoryeva T.V."/>
            <person name="Laikov A.V."/>
            <person name="Naumova R.P."/>
            <person name="Manolov A.I."/>
            <person name="Larin A.K."/>
            <person name="Karpova I.Y."/>
            <person name="Semashko T.A."/>
            <person name="Alexeev D.G."/>
            <person name="Kostryukova E.S."/>
            <person name="Muller R."/>
            <person name="Govorun V.M."/>
        </authorList>
    </citation>
    <scope>NUCLEOTIDE SEQUENCE [LARGE SCALE GENOMIC DNA]</scope>
    <source>
        <strain evidence="2 3">KOS6</strain>
    </source>
</reference>
<keyword evidence="1" id="KW-1133">Transmembrane helix</keyword>
<proteinExistence type="predicted"/>
<evidence type="ECO:0000313" key="3">
    <source>
        <dbReference type="Proteomes" id="UP000026923"/>
    </source>
</evidence>
<sequence>MKRDEEKTPAAVYVYAGFNLIVRTVRLISYGAAFWMAVKPGGSILAALLMAIIASAMKTRSYAEDFGRYG</sequence>
<keyword evidence="1" id="KW-0812">Transmembrane</keyword>